<comment type="caution">
    <text evidence="7">The sequence shown here is derived from an EMBL/GenBank/DDBJ whole genome shotgun (WGS) entry which is preliminary data.</text>
</comment>
<dbReference type="InterPro" id="IPR000055">
    <property type="entry name" value="Restrct_endonuc_typeI_TRD"/>
</dbReference>
<dbReference type="InterPro" id="IPR044946">
    <property type="entry name" value="Restrct_endonuc_typeI_TRD_sf"/>
</dbReference>
<reference evidence="7 8" key="1">
    <citation type="submission" date="2018-04" db="EMBL/GenBank/DDBJ databases">
        <title>Genomic Encyclopedia of Archaeal and Bacterial Type Strains, Phase II (KMG-II): from individual species to whole genera.</title>
        <authorList>
            <person name="Goeker M."/>
        </authorList>
    </citation>
    <scope>NUCLEOTIDE SEQUENCE [LARGE SCALE GENOMIC DNA]</scope>
    <source>
        <strain evidence="7 8">DSM 45169</strain>
    </source>
</reference>
<dbReference type="Gene3D" id="3.90.220.20">
    <property type="entry name" value="DNA methylase specificity domains"/>
    <property type="match status" value="2"/>
</dbReference>
<dbReference type="GO" id="GO:0003677">
    <property type="term" value="F:DNA binding"/>
    <property type="evidence" value="ECO:0007669"/>
    <property type="project" value="UniProtKB-KW"/>
</dbReference>
<dbReference type="GO" id="GO:0009307">
    <property type="term" value="P:DNA restriction-modification system"/>
    <property type="evidence" value="ECO:0007669"/>
    <property type="project" value="UniProtKB-KW"/>
</dbReference>
<evidence type="ECO:0000256" key="3">
    <source>
        <dbReference type="ARBA" id="ARBA00023125"/>
    </source>
</evidence>
<feature type="region of interest" description="Disordered" evidence="5">
    <location>
        <begin position="403"/>
        <end position="429"/>
    </location>
</feature>
<dbReference type="EMBL" id="PZZP01000001">
    <property type="protein sequence ID" value="PTM59614.1"/>
    <property type="molecule type" value="Genomic_DNA"/>
</dbReference>
<dbReference type="CDD" id="cd17515">
    <property type="entry name" value="RMtype1_S_MjaORF132P_Sau1132ORF3780P-TRD1-CR1_like"/>
    <property type="match status" value="1"/>
</dbReference>
<keyword evidence="8" id="KW-1185">Reference proteome</keyword>
<dbReference type="RefSeq" id="WP_107726736.1">
    <property type="nucleotide sequence ID" value="NZ_PZZP01000001.1"/>
</dbReference>
<keyword evidence="4" id="KW-0175">Coiled coil</keyword>
<dbReference type="PANTHER" id="PTHR30408:SF12">
    <property type="entry name" value="TYPE I RESTRICTION ENZYME MJAVIII SPECIFICITY SUBUNIT"/>
    <property type="match status" value="1"/>
</dbReference>
<comment type="similarity">
    <text evidence="1">Belongs to the type-I restriction system S methylase family.</text>
</comment>
<dbReference type="OrthoDB" id="9811611at2"/>
<dbReference type="CDD" id="cd17246">
    <property type="entry name" value="RMtype1_S_SonII-TRD2-CR2_like"/>
    <property type="match status" value="1"/>
</dbReference>
<organism evidence="7 8">
    <name type="scientific">Desmospora activa DSM 45169</name>
    <dbReference type="NCBI Taxonomy" id="1121389"/>
    <lineage>
        <taxon>Bacteria</taxon>
        <taxon>Bacillati</taxon>
        <taxon>Bacillota</taxon>
        <taxon>Bacilli</taxon>
        <taxon>Bacillales</taxon>
        <taxon>Thermoactinomycetaceae</taxon>
        <taxon>Desmospora</taxon>
    </lineage>
</organism>
<feature type="domain" description="Type I restriction modification DNA specificity" evidence="6">
    <location>
        <begin position="40"/>
        <end position="188"/>
    </location>
</feature>
<protein>
    <submittedName>
        <fullName evidence="7">Type I restriction enzyme S subunit</fullName>
    </submittedName>
</protein>
<dbReference type="Proteomes" id="UP000241639">
    <property type="component" value="Unassembled WGS sequence"/>
</dbReference>
<sequence length="429" mass="48015">MIKTVYTWARLIDIAANKKNAIVDGPFGSSLKVSDYVDSGIPVLQGKNITSNKFAWDYIRFISKEKAEELKRSKVIVGDILVVKIGSVGYSAEITDLNGYPFAIIPANLAKVTVDETKVSKKYLLHWLNSPIMTNHLKSIASKTAQPALSLSKIKEIPIPLPPLHIQKQIVQVLDEADALIQKRKQAIAKLDELVQSVFLEMFGDPVKNHFRWHLVEFKELGAWKSGGTPSRKQNHFFKGDIDWYTAGELNEMFLKGSKEKISLEAINHSSAKLFEPGSLLIGMYDTAAFKLGILEKVSSANQACANLTPDTSLLNVIWAYTNFKIMRPYYLSQRRGVRQKNLTLGMIQSFKTPLPPIHLQNQYAKLLMEIQSQKSLKQKQLDKLEENFQSLLQRAYRGELSFSTDQEGDGDAAQRGISGEVSAVEVGS</sequence>
<feature type="coiled-coil region" evidence="4">
    <location>
        <begin position="368"/>
        <end position="395"/>
    </location>
</feature>
<feature type="domain" description="Type I restriction modification DNA specificity" evidence="6">
    <location>
        <begin position="213"/>
        <end position="387"/>
    </location>
</feature>
<keyword evidence="3" id="KW-0238">DNA-binding</keyword>
<evidence type="ECO:0000313" key="7">
    <source>
        <dbReference type="EMBL" id="PTM59614.1"/>
    </source>
</evidence>
<dbReference type="InterPro" id="IPR052021">
    <property type="entry name" value="Type-I_RS_S_subunit"/>
</dbReference>
<evidence type="ECO:0000256" key="1">
    <source>
        <dbReference type="ARBA" id="ARBA00010923"/>
    </source>
</evidence>
<keyword evidence="2" id="KW-0680">Restriction system</keyword>
<dbReference type="AlphaFoldDB" id="A0A2T4ZCJ8"/>
<evidence type="ECO:0000256" key="2">
    <source>
        <dbReference type="ARBA" id="ARBA00022747"/>
    </source>
</evidence>
<evidence type="ECO:0000256" key="5">
    <source>
        <dbReference type="SAM" id="MobiDB-lite"/>
    </source>
</evidence>
<accession>A0A2T4ZCJ8</accession>
<evidence type="ECO:0000313" key="8">
    <source>
        <dbReference type="Proteomes" id="UP000241639"/>
    </source>
</evidence>
<name>A0A2T4ZCJ8_9BACL</name>
<evidence type="ECO:0000259" key="6">
    <source>
        <dbReference type="Pfam" id="PF01420"/>
    </source>
</evidence>
<dbReference type="PANTHER" id="PTHR30408">
    <property type="entry name" value="TYPE-1 RESTRICTION ENZYME ECOKI SPECIFICITY PROTEIN"/>
    <property type="match status" value="1"/>
</dbReference>
<dbReference type="SUPFAM" id="SSF116734">
    <property type="entry name" value="DNA methylase specificity domain"/>
    <property type="match status" value="2"/>
</dbReference>
<gene>
    <name evidence="7" type="ORF">C8J48_2243</name>
</gene>
<evidence type="ECO:0000256" key="4">
    <source>
        <dbReference type="SAM" id="Coils"/>
    </source>
</evidence>
<dbReference type="Pfam" id="PF01420">
    <property type="entry name" value="Methylase_S"/>
    <property type="match status" value="2"/>
</dbReference>
<proteinExistence type="inferred from homology"/>